<evidence type="ECO:0000256" key="5">
    <source>
        <dbReference type="ARBA" id="ARBA00022448"/>
    </source>
</evidence>
<name>A0A6B8KK70_9HYPH</name>
<dbReference type="AlphaFoldDB" id="A0A6B8KK70"/>
<comment type="subcellular location">
    <subcellularLocation>
        <location evidence="2 12">Cell inner membrane</location>
        <topology evidence="2 12">Single-pass membrane protein</topology>
    </subcellularLocation>
</comment>
<evidence type="ECO:0000256" key="12">
    <source>
        <dbReference type="RuleBase" id="RU363101"/>
    </source>
</evidence>
<keyword evidence="8 12" id="KW-0812">Transmembrane</keyword>
<dbReference type="EMBL" id="CP046052">
    <property type="protein sequence ID" value="QGM46993.1"/>
    <property type="molecule type" value="Genomic_DNA"/>
</dbReference>
<keyword evidence="10 12" id="KW-1133">Transmembrane helix</keyword>
<keyword evidence="9 12" id="KW-0201">Cytochrome c-type biogenesis</keyword>
<dbReference type="RefSeq" id="WP_136498053.1">
    <property type="nucleotide sequence ID" value="NZ_CP046052.1"/>
</dbReference>
<gene>
    <name evidence="13" type="primary">ccmD</name>
    <name evidence="13" type="ORF">H2LOC_015570</name>
</gene>
<reference evidence="13 14" key="1">
    <citation type="submission" date="2019-11" db="EMBL/GenBank/DDBJ databases">
        <title>The genome sequence of Methylocystis heyeri.</title>
        <authorList>
            <person name="Oshkin I.Y."/>
            <person name="Miroshnikov K."/>
            <person name="Dedysh S.N."/>
        </authorList>
    </citation>
    <scope>NUCLEOTIDE SEQUENCE [LARGE SCALE GENOMIC DNA]</scope>
    <source>
        <strain evidence="13 14">H2</strain>
    </source>
</reference>
<feature type="transmembrane region" description="Helical" evidence="12">
    <location>
        <begin position="6"/>
        <end position="26"/>
    </location>
</feature>
<evidence type="ECO:0000313" key="13">
    <source>
        <dbReference type="EMBL" id="QGM46993.1"/>
    </source>
</evidence>
<evidence type="ECO:0000256" key="1">
    <source>
        <dbReference type="ARBA" id="ARBA00002442"/>
    </source>
</evidence>
<dbReference type="Pfam" id="PF04995">
    <property type="entry name" value="CcmD"/>
    <property type="match status" value="1"/>
</dbReference>
<dbReference type="NCBIfam" id="TIGR03141">
    <property type="entry name" value="cytochro_ccmD"/>
    <property type="match status" value="1"/>
</dbReference>
<dbReference type="KEGG" id="mhey:H2LOC_015570"/>
<keyword evidence="7 12" id="KW-0997">Cell inner membrane</keyword>
<comment type="function">
    <text evidence="1 12">Required for the export of heme to the periplasm for the biogenesis of c-type cytochromes.</text>
</comment>
<proteinExistence type="inferred from homology"/>
<evidence type="ECO:0000256" key="10">
    <source>
        <dbReference type="ARBA" id="ARBA00022989"/>
    </source>
</evidence>
<dbReference type="GO" id="GO:0005886">
    <property type="term" value="C:plasma membrane"/>
    <property type="evidence" value="ECO:0007669"/>
    <property type="project" value="UniProtKB-SubCell"/>
</dbReference>
<evidence type="ECO:0000256" key="9">
    <source>
        <dbReference type="ARBA" id="ARBA00022748"/>
    </source>
</evidence>
<comment type="similarity">
    <text evidence="3 12">Belongs to the CcmD/CycX/HelD family.</text>
</comment>
<evidence type="ECO:0000256" key="7">
    <source>
        <dbReference type="ARBA" id="ARBA00022519"/>
    </source>
</evidence>
<evidence type="ECO:0000256" key="2">
    <source>
        <dbReference type="ARBA" id="ARBA00004377"/>
    </source>
</evidence>
<evidence type="ECO:0000256" key="6">
    <source>
        <dbReference type="ARBA" id="ARBA00022475"/>
    </source>
</evidence>
<evidence type="ECO:0000256" key="11">
    <source>
        <dbReference type="ARBA" id="ARBA00023136"/>
    </source>
</evidence>
<keyword evidence="11 12" id="KW-0472">Membrane</keyword>
<keyword evidence="6 12" id="KW-1003">Cell membrane</keyword>
<accession>A0A6B8KK70</accession>
<evidence type="ECO:0000256" key="8">
    <source>
        <dbReference type="ARBA" id="ARBA00022692"/>
    </source>
</evidence>
<evidence type="ECO:0000313" key="14">
    <source>
        <dbReference type="Proteomes" id="UP000309061"/>
    </source>
</evidence>
<dbReference type="InterPro" id="IPR007078">
    <property type="entry name" value="Haem_export_protD_CcmD"/>
</dbReference>
<dbReference type="GO" id="GO:0017004">
    <property type="term" value="P:cytochrome complex assembly"/>
    <property type="evidence" value="ECO:0007669"/>
    <property type="project" value="UniProtKB-KW"/>
</dbReference>
<keyword evidence="14" id="KW-1185">Reference proteome</keyword>
<organism evidence="13 14">
    <name type="scientific">Methylocystis heyeri</name>
    <dbReference type="NCBI Taxonomy" id="391905"/>
    <lineage>
        <taxon>Bacteria</taxon>
        <taxon>Pseudomonadati</taxon>
        <taxon>Pseudomonadota</taxon>
        <taxon>Alphaproteobacteria</taxon>
        <taxon>Hyphomicrobiales</taxon>
        <taxon>Methylocystaceae</taxon>
        <taxon>Methylocystis</taxon>
    </lineage>
</organism>
<keyword evidence="5 12" id="KW-0813">Transport</keyword>
<dbReference type="GO" id="GO:0015886">
    <property type="term" value="P:heme transport"/>
    <property type="evidence" value="ECO:0007669"/>
    <property type="project" value="InterPro"/>
</dbReference>
<protein>
    <recommendedName>
        <fullName evidence="4 12">Heme exporter protein D</fullName>
    </recommendedName>
</protein>
<dbReference type="Proteomes" id="UP000309061">
    <property type="component" value="Chromosome"/>
</dbReference>
<evidence type="ECO:0000256" key="4">
    <source>
        <dbReference type="ARBA" id="ARBA00016461"/>
    </source>
</evidence>
<sequence length="50" mass="5643">MFSDANWIYIVLAYGVTFSVVGGLAWRIVSEHRRLTEELGRLNQSEGDDA</sequence>
<evidence type="ECO:0000256" key="3">
    <source>
        <dbReference type="ARBA" id="ARBA00008741"/>
    </source>
</evidence>